<sequence length="146" mass="17015">MATSKELFRRFANLCQKWPKDETKVGRDYGEYFRSQLSRHFPHGEQSQLNNIKEVERAISSLERLANNKYYNENPLKRSSASGLDAWACRQAISNDGIKILEEDEKSVVNRLLNSLGVRFSSSRSDYKYIDEMDLKDKDKDTVEKK</sequence>
<dbReference type="PANTHER" id="PTHR34260:SF1">
    <property type="entry name" value="UBIQUINOL-CYTOCHROME-C REDUCTASE COMPLEX ASSEMBLY FACTOR 2"/>
    <property type="match status" value="1"/>
</dbReference>
<dbReference type="PANTHER" id="PTHR34260">
    <property type="entry name" value="UBIQUINOL-CYTOCHROME-C REDUCTASE COMPLEX ASSEMBLY FACTOR 2"/>
    <property type="match status" value="1"/>
</dbReference>
<accession>A0A6G1S7U4</accession>
<dbReference type="EMBL" id="GGYP01001805">
    <property type="protein sequence ID" value="MDE46576.1"/>
    <property type="molecule type" value="Transcribed_RNA"/>
</dbReference>
<protein>
    <recommendedName>
        <fullName evidence="6">Mitochondrial nucleoid factor 1</fullName>
    </recommendedName>
    <alternativeName>
        <fullName evidence="5">Mitochondrial protein M19</fullName>
    </alternativeName>
</protein>
<gene>
    <name evidence="7" type="primary">mnf1</name>
    <name evidence="7" type="ORF">g.20043</name>
</gene>
<comment type="subcellular location">
    <subcellularLocation>
        <location evidence="1">Mitochondrion matrix</location>
        <location evidence="1">Mitochondrion nucleoid</location>
    </subcellularLocation>
</comment>
<dbReference type="GO" id="GO:0034551">
    <property type="term" value="P:mitochondrial respiratory chain complex III assembly"/>
    <property type="evidence" value="ECO:0007669"/>
    <property type="project" value="TreeGrafter"/>
</dbReference>
<evidence type="ECO:0000256" key="2">
    <source>
        <dbReference type="ARBA" id="ARBA00022946"/>
    </source>
</evidence>
<keyword evidence="4" id="KW-1135">Mitochondrion nucleoid</keyword>
<organism evidence="7">
    <name type="scientific">Aceria tosichella</name>
    <name type="common">wheat curl mite</name>
    <dbReference type="NCBI Taxonomy" id="561515"/>
    <lineage>
        <taxon>Eukaryota</taxon>
        <taxon>Metazoa</taxon>
        <taxon>Ecdysozoa</taxon>
        <taxon>Arthropoda</taxon>
        <taxon>Chelicerata</taxon>
        <taxon>Arachnida</taxon>
        <taxon>Acari</taxon>
        <taxon>Acariformes</taxon>
        <taxon>Trombidiformes</taxon>
        <taxon>Prostigmata</taxon>
        <taxon>Eupodina</taxon>
        <taxon>Eriophyoidea</taxon>
        <taxon>Eriophyidae</taxon>
        <taxon>Eriophyinae</taxon>
        <taxon>Aceriini</taxon>
        <taxon>Aceria</taxon>
    </lineage>
</organism>
<dbReference type="InterPro" id="IPR037698">
    <property type="entry name" value="UQCC2"/>
</dbReference>
<keyword evidence="3" id="KW-0496">Mitochondrion</keyword>
<dbReference type="AlphaFoldDB" id="A0A6G1S7U4"/>
<dbReference type="GO" id="GO:0042645">
    <property type="term" value="C:mitochondrial nucleoid"/>
    <property type="evidence" value="ECO:0007669"/>
    <property type="project" value="UniProtKB-SubCell"/>
</dbReference>
<evidence type="ECO:0000256" key="6">
    <source>
        <dbReference type="ARBA" id="ARBA00032983"/>
    </source>
</evidence>
<evidence type="ECO:0000256" key="1">
    <source>
        <dbReference type="ARBA" id="ARBA00004436"/>
    </source>
</evidence>
<dbReference type="Pfam" id="PF20180">
    <property type="entry name" value="UQCC2_CBP6"/>
    <property type="match status" value="1"/>
</dbReference>
<proteinExistence type="predicted"/>
<keyword evidence="2" id="KW-0809">Transit peptide</keyword>
<evidence type="ECO:0000256" key="5">
    <source>
        <dbReference type="ARBA" id="ARBA00031206"/>
    </source>
</evidence>
<name>A0A6G1S7U4_9ACAR</name>
<evidence type="ECO:0000313" key="7">
    <source>
        <dbReference type="EMBL" id="MDE46576.1"/>
    </source>
</evidence>
<evidence type="ECO:0000256" key="3">
    <source>
        <dbReference type="ARBA" id="ARBA00023128"/>
    </source>
</evidence>
<reference evidence="7" key="1">
    <citation type="submission" date="2018-10" db="EMBL/GenBank/DDBJ databases">
        <title>Transcriptome assembly of Aceria tosichella (Wheat curl mite) Type 2.</title>
        <authorList>
            <person name="Scully E.D."/>
            <person name="Geib S.M."/>
            <person name="Palmer N.A."/>
            <person name="Gupta A.K."/>
            <person name="Sarath G."/>
            <person name="Tatineni S."/>
        </authorList>
    </citation>
    <scope>NUCLEOTIDE SEQUENCE</scope>
    <source>
        <strain evidence="7">LincolnNE</strain>
    </source>
</reference>
<evidence type="ECO:0000256" key="4">
    <source>
        <dbReference type="ARBA" id="ARBA00023271"/>
    </source>
</evidence>